<accession>A0ABV0UJ34</accession>
<reference evidence="2 3" key="1">
    <citation type="submission" date="2021-06" db="EMBL/GenBank/DDBJ databases">
        <authorList>
            <person name="Palmer J.M."/>
        </authorList>
    </citation>
    <scope>NUCLEOTIDE SEQUENCE [LARGE SCALE GENOMIC DNA]</scope>
    <source>
        <strain evidence="3">if_2019</strain>
        <tissue evidence="2">Muscle</tissue>
    </source>
</reference>
<keyword evidence="1" id="KW-0732">Signal</keyword>
<feature type="chain" id="PRO_5045806873" evidence="1">
    <location>
        <begin position="20"/>
        <end position="103"/>
    </location>
</feature>
<sequence>MPIFTLIHIILLKVGGSLERSVKKAEPKVRAGEINGESPPLLGSVTWEDPASALGIWPEQGVLGFSAILVNCKSVTCDVKRKQDSGVCYVTNFTSDSSSSAAT</sequence>
<dbReference type="Proteomes" id="UP001482620">
    <property type="component" value="Unassembled WGS sequence"/>
</dbReference>
<evidence type="ECO:0000313" key="2">
    <source>
        <dbReference type="EMBL" id="MEQ2244587.1"/>
    </source>
</evidence>
<proteinExistence type="predicted"/>
<comment type="caution">
    <text evidence="2">The sequence shown here is derived from an EMBL/GenBank/DDBJ whole genome shotgun (WGS) entry which is preliminary data.</text>
</comment>
<gene>
    <name evidence="2" type="ORF">ILYODFUR_018710</name>
</gene>
<organism evidence="2 3">
    <name type="scientific">Ilyodon furcidens</name>
    <name type="common">goldbreast splitfin</name>
    <dbReference type="NCBI Taxonomy" id="33524"/>
    <lineage>
        <taxon>Eukaryota</taxon>
        <taxon>Metazoa</taxon>
        <taxon>Chordata</taxon>
        <taxon>Craniata</taxon>
        <taxon>Vertebrata</taxon>
        <taxon>Euteleostomi</taxon>
        <taxon>Actinopterygii</taxon>
        <taxon>Neopterygii</taxon>
        <taxon>Teleostei</taxon>
        <taxon>Neoteleostei</taxon>
        <taxon>Acanthomorphata</taxon>
        <taxon>Ovalentaria</taxon>
        <taxon>Atherinomorphae</taxon>
        <taxon>Cyprinodontiformes</taxon>
        <taxon>Goodeidae</taxon>
        <taxon>Ilyodon</taxon>
    </lineage>
</organism>
<evidence type="ECO:0000256" key="1">
    <source>
        <dbReference type="SAM" id="SignalP"/>
    </source>
</evidence>
<protein>
    <submittedName>
        <fullName evidence="2">Uncharacterized protein</fullName>
    </submittedName>
</protein>
<feature type="signal peptide" evidence="1">
    <location>
        <begin position="1"/>
        <end position="19"/>
    </location>
</feature>
<dbReference type="EMBL" id="JAHRIQ010071344">
    <property type="protein sequence ID" value="MEQ2244587.1"/>
    <property type="molecule type" value="Genomic_DNA"/>
</dbReference>
<name>A0ABV0UJ34_9TELE</name>
<keyword evidence="3" id="KW-1185">Reference proteome</keyword>
<evidence type="ECO:0000313" key="3">
    <source>
        <dbReference type="Proteomes" id="UP001482620"/>
    </source>
</evidence>